<keyword evidence="9" id="KW-0472">Membrane</keyword>
<comment type="subcellular location">
    <subcellularLocation>
        <location evidence="1 9">Nucleus</location>
        <location evidence="1 9">Nuclear pore complex</location>
    </subcellularLocation>
</comment>
<keyword evidence="8 9" id="KW-0539">Nucleus</keyword>
<dbReference type="PANTHER" id="PTHR13373:SF21">
    <property type="entry name" value="NUCLEAR PORE COMPLEX PROTEIN NUP85"/>
    <property type="match status" value="1"/>
</dbReference>
<dbReference type="OrthoDB" id="17644at2759"/>
<keyword evidence="5 9" id="KW-0653">Protein transport</keyword>
<evidence type="ECO:0000256" key="5">
    <source>
        <dbReference type="ARBA" id="ARBA00022927"/>
    </source>
</evidence>
<comment type="caution">
    <text evidence="10">The sequence shown here is derived from an EMBL/GenBank/DDBJ whole genome shotgun (WGS) entry which is preliminary data.</text>
</comment>
<dbReference type="STRING" id="2316362.A0A4Q2DN21"/>
<dbReference type="GO" id="GO:0031965">
    <property type="term" value="C:nuclear membrane"/>
    <property type="evidence" value="ECO:0007669"/>
    <property type="project" value="UniProtKB-UniRule"/>
</dbReference>
<evidence type="ECO:0000256" key="4">
    <source>
        <dbReference type="ARBA" id="ARBA00022816"/>
    </source>
</evidence>
<evidence type="ECO:0000313" key="11">
    <source>
        <dbReference type="Proteomes" id="UP000290288"/>
    </source>
</evidence>
<dbReference type="AlphaFoldDB" id="A0A4Q2DN21"/>
<keyword evidence="4 9" id="KW-0509">mRNA transport</keyword>
<comment type="subunit">
    <text evidence="9">Component of the nuclear pore complex (NPC).</text>
</comment>
<keyword evidence="7 9" id="KW-0906">Nuclear pore complex</keyword>
<evidence type="ECO:0000313" key="10">
    <source>
        <dbReference type="EMBL" id="RXW21373.1"/>
    </source>
</evidence>
<reference evidence="10 11" key="1">
    <citation type="submission" date="2019-01" db="EMBL/GenBank/DDBJ databases">
        <title>Draft genome sequence of Psathyrella aberdarensis IHI B618.</title>
        <authorList>
            <person name="Buettner E."/>
            <person name="Kellner H."/>
        </authorList>
    </citation>
    <scope>NUCLEOTIDE SEQUENCE [LARGE SCALE GENOMIC DNA]</scope>
    <source>
        <strain evidence="10 11">IHI B618</strain>
    </source>
</reference>
<comment type="function">
    <text evidence="9">Functions as a component of the nuclear pore complex (NPC).</text>
</comment>
<evidence type="ECO:0000256" key="9">
    <source>
        <dbReference type="RuleBase" id="RU365073"/>
    </source>
</evidence>
<dbReference type="EMBL" id="SDEE01000110">
    <property type="protein sequence ID" value="RXW21373.1"/>
    <property type="molecule type" value="Genomic_DNA"/>
</dbReference>
<name>A0A4Q2DN21_9AGAR</name>
<keyword evidence="6 9" id="KW-0811">Translocation</keyword>
<evidence type="ECO:0000256" key="6">
    <source>
        <dbReference type="ARBA" id="ARBA00023010"/>
    </source>
</evidence>
<dbReference type="PANTHER" id="PTHR13373">
    <property type="entry name" value="FROUNT PROTEIN-RELATED"/>
    <property type="match status" value="1"/>
</dbReference>
<gene>
    <name evidence="10" type="ORF">EST38_g4472</name>
</gene>
<evidence type="ECO:0000256" key="7">
    <source>
        <dbReference type="ARBA" id="ARBA00023132"/>
    </source>
</evidence>
<keyword evidence="11" id="KW-1185">Reference proteome</keyword>
<dbReference type="Pfam" id="PF07575">
    <property type="entry name" value="Nucleopor_Nup85"/>
    <property type="match status" value="1"/>
</dbReference>
<dbReference type="GO" id="GO:0045893">
    <property type="term" value="P:positive regulation of DNA-templated transcription"/>
    <property type="evidence" value="ECO:0007669"/>
    <property type="project" value="TreeGrafter"/>
</dbReference>
<dbReference type="GO" id="GO:0031080">
    <property type="term" value="C:nuclear pore outer ring"/>
    <property type="evidence" value="ECO:0007669"/>
    <property type="project" value="TreeGrafter"/>
</dbReference>
<dbReference type="GO" id="GO:0006406">
    <property type="term" value="P:mRNA export from nucleus"/>
    <property type="evidence" value="ECO:0007669"/>
    <property type="project" value="TreeGrafter"/>
</dbReference>
<organism evidence="10 11">
    <name type="scientific">Candolleomyces aberdarensis</name>
    <dbReference type="NCBI Taxonomy" id="2316362"/>
    <lineage>
        <taxon>Eukaryota</taxon>
        <taxon>Fungi</taxon>
        <taxon>Dikarya</taxon>
        <taxon>Basidiomycota</taxon>
        <taxon>Agaricomycotina</taxon>
        <taxon>Agaricomycetes</taxon>
        <taxon>Agaricomycetidae</taxon>
        <taxon>Agaricales</taxon>
        <taxon>Agaricineae</taxon>
        <taxon>Psathyrellaceae</taxon>
        <taxon>Candolleomyces</taxon>
    </lineage>
</organism>
<proteinExistence type="inferred from homology"/>
<evidence type="ECO:0000256" key="2">
    <source>
        <dbReference type="ARBA" id="ARBA00005573"/>
    </source>
</evidence>
<evidence type="ECO:0000256" key="1">
    <source>
        <dbReference type="ARBA" id="ARBA00004567"/>
    </source>
</evidence>
<protein>
    <recommendedName>
        <fullName evidence="9">Nuclear pore complex protein Nup85</fullName>
    </recommendedName>
</protein>
<dbReference type="InterPro" id="IPR011502">
    <property type="entry name" value="Nucleoporin_Nup85"/>
</dbReference>
<dbReference type="Proteomes" id="UP000290288">
    <property type="component" value="Unassembled WGS sequence"/>
</dbReference>
<sequence length="730" mass="83077">MEKSRNLNVVPALVEAGAFQDLVNEGQTISLAQSPLDGSLGMFISPHTADVNGSKKSFARSNEEQPIYFVNPQTQPSSERRLFIADTFVIFSALQNLLKTPEHHARRLIENDHDVNVMRKLAIDFVNFIKECWVHASRPISRPDGPLQFQSDHYRSLYTCFSLFVVLFIPESGYEQAPVGDDLMEWLNTHFIEPSSEEGDHLSGLEKPWEDEIFWPYLTRVDRAILRGLNKASVFFLETLSKHPSEDLTHLTETLIPLIESQPRLQNFNTERDFAQSTRRWKDKVKALRIDMERVPESARWDDSENWWERLSDIVGILEGRPEVLKRVCDELGGDWKEVCVAWGIFVDPRLRRQDLVDIVSDILLDMPPDPTNLEDNINAALLGGNLSEALEYSLKLDPWLAAHLADFMGPLHLLETNEESDLSIRDFYILAYAEYLYSDPTLWRITIDYMYSCSDIGKLRADTILTRVPLQLRQQGQATNSETIERIRSGDIIGVLKDVNECCLQYNRESVRRTICQIAARAFIEEKSYGLAASYCTSAEDWSGLGHIIDYVLEDHIAGNPAFVEHAAAIAPIIQKLGLQSNVNGVFYYRLIFVTRYARLQELLYRKELADAASDLITIIQDDVAPASWWAVILCDSVQLLEYEHRLLFSSSQASLLLRKLEEISVKASQGAGSEYLGILSRMVEGKDQKEALKRLQLHRLPRHSKFAAWPGYSKDKDLARPGSASLTL</sequence>
<dbReference type="GO" id="GO:0017056">
    <property type="term" value="F:structural constituent of nuclear pore"/>
    <property type="evidence" value="ECO:0007669"/>
    <property type="project" value="TreeGrafter"/>
</dbReference>
<dbReference type="GO" id="GO:0006606">
    <property type="term" value="P:protein import into nucleus"/>
    <property type="evidence" value="ECO:0007669"/>
    <property type="project" value="TreeGrafter"/>
</dbReference>
<evidence type="ECO:0000256" key="8">
    <source>
        <dbReference type="ARBA" id="ARBA00023242"/>
    </source>
</evidence>
<accession>A0A4Q2DN21</accession>
<keyword evidence="3 9" id="KW-0813">Transport</keyword>
<evidence type="ECO:0000256" key="3">
    <source>
        <dbReference type="ARBA" id="ARBA00022448"/>
    </source>
</evidence>
<comment type="similarity">
    <text evidence="2 9">Belongs to the nucleoporin Nup85 family.</text>
</comment>